<dbReference type="Pfam" id="PF07714">
    <property type="entry name" value="PK_Tyr_Ser-Thr"/>
    <property type="match status" value="1"/>
</dbReference>
<keyword evidence="2" id="KW-0675">Receptor</keyword>
<reference evidence="2" key="1">
    <citation type="submission" date="2020-06" db="EMBL/GenBank/DDBJ databases">
        <authorList>
            <person name="Li T."/>
            <person name="Hu X."/>
            <person name="Zhang T."/>
            <person name="Song X."/>
            <person name="Zhang H."/>
            <person name="Dai N."/>
            <person name="Sheng W."/>
            <person name="Hou X."/>
            <person name="Wei L."/>
        </authorList>
    </citation>
    <scope>NUCLEOTIDE SEQUENCE</scope>
    <source>
        <strain evidence="2">G02</strain>
        <tissue evidence="2">Leaf</tissue>
    </source>
</reference>
<keyword evidence="2" id="KW-0418">Kinase</keyword>
<organism evidence="2">
    <name type="scientific">Sesamum radiatum</name>
    <name type="common">Black benniseed</name>
    <dbReference type="NCBI Taxonomy" id="300843"/>
    <lineage>
        <taxon>Eukaryota</taxon>
        <taxon>Viridiplantae</taxon>
        <taxon>Streptophyta</taxon>
        <taxon>Embryophyta</taxon>
        <taxon>Tracheophyta</taxon>
        <taxon>Spermatophyta</taxon>
        <taxon>Magnoliopsida</taxon>
        <taxon>eudicotyledons</taxon>
        <taxon>Gunneridae</taxon>
        <taxon>Pentapetalae</taxon>
        <taxon>asterids</taxon>
        <taxon>lamiids</taxon>
        <taxon>Lamiales</taxon>
        <taxon>Pedaliaceae</taxon>
        <taxon>Sesamum</taxon>
    </lineage>
</organism>
<dbReference type="SUPFAM" id="SSF56112">
    <property type="entry name" value="Protein kinase-like (PK-like)"/>
    <property type="match status" value="1"/>
</dbReference>
<dbReference type="GO" id="GO:0016020">
    <property type="term" value="C:membrane"/>
    <property type="evidence" value="ECO:0007669"/>
    <property type="project" value="TreeGrafter"/>
</dbReference>
<protein>
    <submittedName>
        <fullName evidence="2">Receptor-like protein kinase</fullName>
    </submittedName>
</protein>
<gene>
    <name evidence="2" type="ORF">Sradi_6358300</name>
</gene>
<dbReference type="EMBL" id="JACGWJ010000030">
    <property type="protein sequence ID" value="KAL0300815.1"/>
    <property type="molecule type" value="Genomic_DNA"/>
</dbReference>
<dbReference type="InterPro" id="IPR011009">
    <property type="entry name" value="Kinase-like_dom_sf"/>
</dbReference>
<dbReference type="PANTHER" id="PTHR48055">
    <property type="entry name" value="LEUCINE-RICH REPEAT RECEPTOR PROTEIN KINASE EMS1"/>
    <property type="match status" value="1"/>
</dbReference>
<accession>A0AAW2K1N1</accession>
<sequence length="150" mass="16230">MKGHVGDFGLARFLSKATDSFSKHQTSSSLVRGTIGYTAPEYGTGSEPSTLGDVYSFGILLLEMFTDSQTLQTPNFSMRETGTEPSTNGLQHYSSIGNHKYEKCLVKVLSVGVACSADSAKERMSIAEAVNELKSSRDALLRNANYGDEM</sequence>
<dbReference type="InterPro" id="IPR051564">
    <property type="entry name" value="LRR_receptor-like_kinase"/>
</dbReference>
<evidence type="ECO:0000313" key="2">
    <source>
        <dbReference type="EMBL" id="KAL0300815.1"/>
    </source>
</evidence>
<name>A0AAW2K1N1_SESRA</name>
<dbReference type="PROSITE" id="PS50011">
    <property type="entry name" value="PROTEIN_KINASE_DOM"/>
    <property type="match status" value="1"/>
</dbReference>
<dbReference type="InterPro" id="IPR000719">
    <property type="entry name" value="Prot_kinase_dom"/>
</dbReference>
<feature type="domain" description="Protein kinase" evidence="1">
    <location>
        <begin position="1"/>
        <end position="141"/>
    </location>
</feature>
<dbReference type="GO" id="GO:0004672">
    <property type="term" value="F:protein kinase activity"/>
    <property type="evidence" value="ECO:0007669"/>
    <property type="project" value="InterPro"/>
</dbReference>
<dbReference type="GO" id="GO:0005524">
    <property type="term" value="F:ATP binding"/>
    <property type="evidence" value="ECO:0007669"/>
    <property type="project" value="InterPro"/>
</dbReference>
<dbReference type="InterPro" id="IPR001245">
    <property type="entry name" value="Ser-Thr/Tyr_kinase_cat_dom"/>
</dbReference>
<evidence type="ECO:0000259" key="1">
    <source>
        <dbReference type="PROSITE" id="PS50011"/>
    </source>
</evidence>
<dbReference type="AlphaFoldDB" id="A0AAW2K1N1"/>
<dbReference type="Gene3D" id="1.10.510.10">
    <property type="entry name" value="Transferase(Phosphotransferase) domain 1"/>
    <property type="match status" value="1"/>
</dbReference>
<dbReference type="PANTHER" id="PTHR48055:SF55">
    <property type="entry name" value="PROTEIN KINASE DOMAIN-CONTAINING PROTEIN"/>
    <property type="match status" value="1"/>
</dbReference>
<proteinExistence type="predicted"/>
<reference evidence="2" key="2">
    <citation type="journal article" date="2024" name="Plant">
        <title>Genomic evolution and insights into agronomic trait innovations of Sesamum species.</title>
        <authorList>
            <person name="Miao H."/>
            <person name="Wang L."/>
            <person name="Qu L."/>
            <person name="Liu H."/>
            <person name="Sun Y."/>
            <person name="Le M."/>
            <person name="Wang Q."/>
            <person name="Wei S."/>
            <person name="Zheng Y."/>
            <person name="Lin W."/>
            <person name="Duan Y."/>
            <person name="Cao H."/>
            <person name="Xiong S."/>
            <person name="Wang X."/>
            <person name="Wei L."/>
            <person name="Li C."/>
            <person name="Ma Q."/>
            <person name="Ju M."/>
            <person name="Zhao R."/>
            <person name="Li G."/>
            <person name="Mu C."/>
            <person name="Tian Q."/>
            <person name="Mei H."/>
            <person name="Zhang T."/>
            <person name="Gao T."/>
            <person name="Zhang H."/>
        </authorList>
    </citation>
    <scope>NUCLEOTIDE SEQUENCE</scope>
    <source>
        <strain evidence="2">G02</strain>
    </source>
</reference>
<keyword evidence="2" id="KW-0808">Transferase</keyword>
<comment type="caution">
    <text evidence="2">The sequence shown here is derived from an EMBL/GenBank/DDBJ whole genome shotgun (WGS) entry which is preliminary data.</text>
</comment>